<name>A0A3E1IXQ6_GARVA</name>
<reference evidence="1 2" key="1">
    <citation type="submission" date="2016-02" db="EMBL/GenBank/DDBJ databases">
        <title>Gardnerella vaginalis Subgroups Defined by cpn60 Sequencing and Sialidase Activity in Isolates from Canada, Belgium and Kenya.</title>
        <authorList>
            <person name="Schellenberg J."/>
            <person name="Paramel Jayaprakash T."/>
            <person name="Withana Gamage N."/>
            <person name="Patterson M.H."/>
            <person name="Vaneechoutte M."/>
            <person name="Hill J.E."/>
        </authorList>
    </citation>
    <scope>NUCLEOTIDE SEQUENCE [LARGE SCALE GENOMIC DNA]</scope>
    <source>
        <strain evidence="1 2">N144</strain>
    </source>
</reference>
<evidence type="ECO:0008006" key="3">
    <source>
        <dbReference type="Google" id="ProtNLM"/>
    </source>
</evidence>
<organism evidence="1 2">
    <name type="scientific">Gardnerella vaginalis</name>
    <dbReference type="NCBI Taxonomy" id="2702"/>
    <lineage>
        <taxon>Bacteria</taxon>
        <taxon>Bacillati</taxon>
        <taxon>Actinomycetota</taxon>
        <taxon>Actinomycetes</taxon>
        <taxon>Bifidobacteriales</taxon>
        <taxon>Bifidobacteriaceae</taxon>
        <taxon>Gardnerella</taxon>
    </lineage>
</organism>
<evidence type="ECO:0000313" key="2">
    <source>
        <dbReference type="Proteomes" id="UP000258533"/>
    </source>
</evidence>
<dbReference type="AlphaFoldDB" id="A0A3E1IXQ6"/>
<evidence type="ECO:0000313" key="1">
    <source>
        <dbReference type="EMBL" id="RFD77762.1"/>
    </source>
</evidence>
<protein>
    <recommendedName>
        <fullName evidence="3">Phage tail protein</fullName>
    </recommendedName>
</protein>
<proteinExistence type="predicted"/>
<sequence>MVRKIAIAKQFPGGVLFVAPAGTPLPTNATDKLDDAFKNVADLNKDGITRSADVDTTDIDNMSGEKAASFIASYEETFQFVMLETNAATLSVRYGKDRVTANGDDVVSFTTGMPKNEHVSIIADILLSGMNKKQRVVIPDAVLTDTGDLQYHSGDAITYDVTFSTFPDKQGNNSYNYFADLGASQPVSGASSESNHS</sequence>
<dbReference type="InterPro" id="IPR058154">
    <property type="entry name" value="Bxb1_TTP-like"/>
</dbReference>
<dbReference type="Proteomes" id="UP000258533">
    <property type="component" value="Unassembled WGS sequence"/>
</dbReference>
<dbReference type="EMBL" id="LRTT01000001">
    <property type="protein sequence ID" value="RFD77762.1"/>
    <property type="molecule type" value="Genomic_DNA"/>
</dbReference>
<accession>A0A3E1IXQ6</accession>
<dbReference type="Pfam" id="PF25681">
    <property type="entry name" value="Phage_TTP_17"/>
    <property type="match status" value="1"/>
</dbReference>
<gene>
    <name evidence="1" type="ORF">AXE73_04065</name>
</gene>
<dbReference type="RefSeq" id="WP_020758136.1">
    <property type="nucleotide sequence ID" value="NZ_LRTT01000001.1"/>
</dbReference>
<comment type="caution">
    <text evidence="1">The sequence shown here is derived from an EMBL/GenBank/DDBJ whole genome shotgun (WGS) entry which is preliminary data.</text>
</comment>